<feature type="transmembrane region" description="Helical" evidence="2">
    <location>
        <begin position="38"/>
        <end position="60"/>
    </location>
</feature>
<proteinExistence type="predicted"/>
<gene>
    <name evidence="3" type="ORF">APAL1065_LOCUS25410</name>
</gene>
<name>A0A7S3DXC0_9STRA</name>
<reference evidence="3" key="1">
    <citation type="submission" date="2021-01" db="EMBL/GenBank/DDBJ databases">
        <authorList>
            <person name="Corre E."/>
            <person name="Pelletier E."/>
            <person name="Niang G."/>
            <person name="Scheremetjew M."/>
            <person name="Finn R."/>
            <person name="Kale V."/>
            <person name="Holt S."/>
            <person name="Cochrane G."/>
            <person name="Meng A."/>
            <person name="Brown T."/>
            <person name="Cohen L."/>
        </authorList>
    </citation>
    <scope>NUCLEOTIDE SEQUENCE</scope>
    <source>
        <strain evidence="3">CCMP125</strain>
    </source>
</reference>
<evidence type="ECO:0000256" key="1">
    <source>
        <dbReference type="SAM" id="MobiDB-lite"/>
    </source>
</evidence>
<feature type="transmembrane region" description="Helical" evidence="2">
    <location>
        <begin position="6"/>
        <end position="26"/>
    </location>
</feature>
<feature type="compositionally biased region" description="Basic and acidic residues" evidence="1">
    <location>
        <begin position="271"/>
        <end position="288"/>
    </location>
</feature>
<feature type="transmembrane region" description="Helical" evidence="2">
    <location>
        <begin position="66"/>
        <end position="85"/>
    </location>
</feature>
<sequence>MFSELVPYICVGNVTLMFGSMSWTILGASGRVGLATATGFLGSWGVTLPLSALSTLFLGYDLQGMVSAIVIGYSCSGAMNSYFLMRSNWENLARKIQKKNRNYGVAKIAPTDAGIETTINYDYEQWEELPDHAKDAALLIGFDEDRWNNGENPELFESPWEALQVQEREAALFLGYKQEEWGSRQKETFEDCDWSELPDDAQEAALTLGHNESTWNNNKKCDALVEVSWHDLSMDQQEAAIALGYDEEKWNDGISTAASIPLHEEEDYQQEEAKEFSLDGDSSTHHENNGNLDNTEYRDWNERPDYAQEAAREHVLESDIWSSNAGHCDDPMNVLWHELSQEQQETAILIGFSDNMWNMCVANGWRPS</sequence>
<keyword evidence="2" id="KW-0472">Membrane</keyword>
<accession>A0A7S3DXC0</accession>
<dbReference type="AlphaFoldDB" id="A0A7S3DXC0"/>
<dbReference type="EMBL" id="HBHT01037819">
    <property type="protein sequence ID" value="CAD9991507.1"/>
    <property type="molecule type" value="Transcribed_RNA"/>
</dbReference>
<keyword evidence="2" id="KW-0812">Transmembrane</keyword>
<evidence type="ECO:0000256" key="2">
    <source>
        <dbReference type="SAM" id="Phobius"/>
    </source>
</evidence>
<organism evidence="3">
    <name type="scientific">Entomoneis paludosa</name>
    <dbReference type="NCBI Taxonomy" id="265537"/>
    <lineage>
        <taxon>Eukaryota</taxon>
        <taxon>Sar</taxon>
        <taxon>Stramenopiles</taxon>
        <taxon>Ochrophyta</taxon>
        <taxon>Bacillariophyta</taxon>
        <taxon>Bacillariophyceae</taxon>
        <taxon>Bacillariophycidae</taxon>
        <taxon>Entomoneidaceae</taxon>
        <taxon>Entomoneis</taxon>
    </lineage>
</organism>
<protein>
    <submittedName>
        <fullName evidence="3">Uncharacterized protein</fullName>
    </submittedName>
</protein>
<evidence type="ECO:0000313" key="3">
    <source>
        <dbReference type="EMBL" id="CAD9991507.1"/>
    </source>
</evidence>
<feature type="region of interest" description="Disordered" evidence="1">
    <location>
        <begin position="270"/>
        <end position="298"/>
    </location>
</feature>
<keyword evidence="2" id="KW-1133">Transmembrane helix</keyword>